<dbReference type="OrthoDB" id="426293at2759"/>
<dbReference type="AlphaFoldDB" id="B7GCD0"/>
<keyword evidence="3" id="KW-1185">Reference proteome</keyword>
<dbReference type="KEGG" id="pti:PHATRDRAFT_49934"/>
<dbReference type="RefSeq" id="XP_002184785.1">
    <property type="nucleotide sequence ID" value="XM_002184749.1"/>
</dbReference>
<dbReference type="PANTHER" id="PTHR47823">
    <property type="entry name" value="ION_TRANS DOMAIN-CONTAINING PROTEIN"/>
    <property type="match status" value="1"/>
</dbReference>
<reference evidence="2 3" key="1">
    <citation type="journal article" date="2008" name="Nature">
        <title>The Phaeodactylum genome reveals the evolutionary history of diatom genomes.</title>
        <authorList>
            <person name="Bowler C."/>
            <person name="Allen A.E."/>
            <person name="Badger J.H."/>
            <person name="Grimwood J."/>
            <person name="Jabbari K."/>
            <person name="Kuo A."/>
            <person name="Maheswari U."/>
            <person name="Martens C."/>
            <person name="Maumus F."/>
            <person name="Otillar R.P."/>
            <person name="Rayko E."/>
            <person name="Salamov A."/>
            <person name="Vandepoele K."/>
            <person name="Beszteri B."/>
            <person name="Gruber A."/>
            <person name="Heijde M."/>
            <person name="Katinka M."/>
            <person name="Mock T."/>
            <person name="Valentin K."/>
            <person name="Verret F."/>
            <person name="Berges J.A."/>
            <person name="Brownlee C."/>
            <person name="Cadoret J.P."/>
            <person name="Chiovitti A."/>
            <person name="Choi C.J."/>
            <person name="Coesel S."/>
            <person name="De Martino A."/>
            <person name="Detter J.C."/>
            <person name="Durkin C."/>
            <person name="Falciatore A."/>
            <person name="Fournet J."/>
            <person name="Haruta M."/>
            <person name="Huysman M.J."/>
            <person name="Jenkins B.D."/>
            <person name="Jiroutova K."/>
            <person name="Jorgensen R.E."/>
            <person name="Joubert Y."/>
            <person name="Kaplan A."/>
            <person name="Kroger N."/>
            <person name="Kroth P.G."/>
            <person name="La Roche J."/>
            <person name="Lindquist E."/>
            <person name="Lommer M."/>
            <person name="Martin-Jezequel V."/>
            <person name="Lopez P.J."/>
            <person name="Lucas S."/>
            <person name="Mangogna M."/>
            <person name="McGinnis K."/>
            <person name="Medlin L.K."/>
            <person name="Montsant A."/>
            <person name="Oudot-Le Secq M.P."/>
            <person name="Napoli C."/>
            <person name="Obornik M."/>
            <person name="Parker M.S."/>
            <person name="Petit J.L."/>
            <person name="Porcel B.M."/>
            <person name="Poulsen N."/>
            <person name="Robison M."/>
            <person name="Rychlewski L."/>
            <person name="Rynearson T.A."/>
            <person name="Schmutz J."/>
            <person name="Shapiro H."/>
            <person name="Siaut M."/>
            <person name="Stanley M."/>
            <person name="Sussman M.R."/>
            <person name="Taylor A.R."/>
            <person name="Vardi A."/>
            <person name="von Dassow P."/>
            <person name="Vyverman W."/>
            <person name="Willis A."/>
            <person name="Wyrwicz L.S."/>
            <person name="Rokhsar D.S."/>
            <person name="Weissenbach J."/>
            <person name="Armbrust E.V."/>
            <person name="Green B.R."/>
            <person name="Van de Peer Y."/>
            <person name="Grigoriev I.V."/>
        </authorList>
    </citation>
    <scope>NUCLEOTIDE SEQUENCE [LARGE SCALE GENOMIC DNA]</scope>
    <source>
        <strain evidence="2 3">CCAP 1055/1</strain>
    </source>
</reference>
<evidence type="ECO:0008006" key="4">
    <source>
        <dbReference type="Google" id="ProtNLM"/>
    </source>
</evidence>
<dbReference type="GeneID" id="7198631"/>
<name>B7GCD0_PHATC</name>
<dbReference type="InParanoid" id="B7GCD0"/>
<dbReference type="EMBL" id="CM000627">
    <property type="protein sequence ID" value="EEC43844.1"/>
    <property type="molecule type" value="Genomic_DNA"/>
</dbReference>
<dbReference type="PANTHER" id="PTHR47823:SF9">
    <property type="entry name" value="CHROMOSOME UNDETERMINED SCAFFOLD_10, WHOLE GENOME SHOTGUN SEQUENCE"/>
    <property type="match status" value="1"/>
</dbReference>
<feature type="region of interest" description="Disordered" evidence="1">
    <location>
        <begin position="1"/>
        <end position="26"/>
    </location>
</feature>
<evidence type="ECO:0000313" key="2">
    <source>
        <dbReference type="EMBL" id="EEC43844.1"/>
    </source>
</evidence>
<dbReference type="PaxDb" id="2850-Phatr49934"/>
<evidence type="ECO:0000313" key="3">
    <source>
        <dbReference type="Proteomes" id="UP000000759"/>
    </source>
</evidence>
<sequence length="472" mass="54960">MAESPSRHPRNAGVAYQTRSGRSVQPPLRWEDECDHHDSPRGTVVGQSASQRSTETCCGSKPVFVVDAVPSPTRVYTPRFGATMDTSSWNSRPYFSVESLPSSSSLNQLLFPENHCTHNSNNNYNISKVNTDTLPHTLRRRRRVLFLEEKEVYGHDVDEYDNESFQDAYQMQASPLRRFAIRPRQRVQRIRKALRGRLRPHRASHAIKSPWLVSADHPVKILWDVLTVVLSLVNAYLTHAAIRDRAFNDNLFVRFCECWFVLDIVLNFLTEHKTSDGLVYNTVQAVWARYLTTWFVVDVLSLFPGEALYVRPIIERQNRRTWWQKSFFRTKAVIRVTKVLRSRHVRLFGSVAKRTKHAGVGAHRLLRLVIKYVPKYVLFLKHMRAVIALRVLRQVHWMRKVWRNVTAIHSVKPLFPDDDDTLSLTEGFDDPVYEDYNEDGDDLASLNDHRQHISPSNRNDWEWMDDVDDDPF</sequence>
<dbReference type="eggNOG" id="ENOG502SNEV">
    <property type="taxonomic scope" value="Eukaryota"/>
</dbReference>
<dbReference type="Proteomes" id="UP000000759">
    <property type="component" value="Chromosome 25"/>
</dbReference>
<dbReference type="HOGENOM" id="CLU_579356_0_0_1"/>
<reference evidence="3" key="2">
    <citation type="submission" date="2008-08" db="EMBL/GenBank/DDBJ databases">
        <authorList>
            <consortium name="Diatom Consortium"/>
            <person name="Grigoriev I."/>
            <person name="Grimwood J."/>
            <person name="Kuo A."/>
            <person name="Otillar R.P."/>
            <person name="Salamov A."/>
            <person name="Detter J.C."/>
            <person name="Lindquist E."/>
            <person name="Shapiro H."/>
            <person name="Lucas S."/>
            <person name="Glavina del Rio T."/>
            <person name="Pitluck S."/>
            <person name="Rokhsar D."/>
            <person name="Bowler C."/>
        </authorList>
    </citation>
    <scope>GENOME REANNOTATION</scope>
    <source>
        <strain evidence="3">CCAP 1055/1</strain>
    </source>
</reference>
<gene>
    <name evidence="2" type="ORF">PHATRDRAFT_49934</name>
</gene>
<evidence type="ECO:0000256" key="1">
    <source>
        <dbReference type="SAM" id="MobiDB-lite"/>
    </source>
</evidence>
<proteinExistence type="predicted"/>
<organism evidence="2 3">
    <name type="scientific">Phaeodactylum tricornutum (strain CCAP 1055/1)</name>
    <dbReference type="NCBI Taxonomy" id="556484"/>
    <lineage>
        <taxon>Eukaryota</taxon>
        <taxon>Sar</taxon>
        <taxon>Stramenopiles</taxon>
        <taxon>Ochrophyta</taxon>
        <taxon>Bacillariophyta</taxon>
        <taxon>Bacillariophyceae</taxon>
        <taxon>Bacillariophycidae</taxon>
        <taxon>Naviculales</taxon>
        <taxon>Phaeodactylaceae</taxon>
        <taxon>Phaeodactylum</taxon>
    </lineage>
</organism>
<accession>B7GCD0</accession>
<protein>
    <recommendedName>
        <fullName evidence="4">Ion transport domain-containing protein</fullName>
    </recommendedName>
</protein>